<reference evidence="3 4" key="1">
    <citation type="submission" date="2017-09" db="EMBL/GenBank/DDBJ databases">
        <title>Evaluation of Pacific Biosciences Sequencing Technology to Finishing C. thermocellum Genome Sequences.</title>
        <authorList>
            <person name="Brown S."/>
        </authorList>
    </citation>
    <scope>NUCLEOTIDE SEQUENCE [LARGE SCALE GENOMIC DNA]</scope>
    <source>
        <strain evidence="3 4">AD2</strain>
    </source>
</reference>
<protein>
    <submittedName>
        <fullName evidence="3">CRISPR-associated protein Csx10</fullName>
    </submittedName>
</protein>
<name>A0AB36TGR4_ACETH</name>
<dbReference type="EMBL" id="PDBW01000001">
    <property type="protein sequence ID" value="PFH02035.1"/>
    <property type="molecule type" value="Genomic_DNA"/>
</dbReference>
<dbReference type="PANTHER" id="PTHR35579:SF3">
    <property type="entry name" value="CRISPR SYSTEM CMS ENDORIBONUCLEASE CSM3"/>
    <property type="match status" value="1"/>
</dbReference>
<dbReference type="PANTHER" id="PTHR35579">
    <property type="entry name" value="CRISPR SYSTEM CMS ENDORIBONUCLEASE CSM3"/>
    <property type="match status" value="1"/>
</dbReference>
<dbReference type="GO" id="GO:0051607">
    <property type="term" value="P:defense response to virus"/>
    <property type="evidence" value="ECO:0007669"/>
    <property type="project" value="UniProtKB-KW"/>
</dbReference>
<dbReference type="CDD" id="cd09726">
    <property type="entry name" value="RAMP_I_III"/>
    <property type="match status" value="1"/>
</dbReference>
<dbReference type="Pfam" id="PF03787">
    <property type="entry name" value="RAMPs"/>
    <property type="match status" value="1"/>
</dbReference>
<organism evidence="3 4">
    <name type="scientific">Acetivibrio thermocellus AD2</name>
    <dbReference type="NCBI Taxonomy" id="1138384"/>
    <lineage>
        <taxon>Bacteria</taxon>
        <taxon>Bacillati</taxon>
        <taxon>Bacillota</taxon>
        <taxon>Clostridia</taxon>
        <taxon>Eubacteriales</taxon>
        <taxon>Oscillospiraceae</taxon>
        <taxon>Acetivibrio</taxon>
    </lineage>
</organism>
<sequence length="221" mass="25026">MSGLYRIEMELLSEAIFGSGYSIPGSVDLEIVCDEYGIPFMKAKTFKGNLREVMEDAAKLLGKGYEEKVEQLLGKENSGVDSWKNLKFSDCRLQENVREYIRLAIETNKITAAEVKEAMTSIRSFTSIDDNGSSKKGSLREYRVIKKGLVFEVDVECERELSEEELALLAVSVKSLRYIGMMRTRGKGRVSCRLLVKENEKYKDVTDFYVNKLLEGARANV</sequence>
<evidence type="ECO:0000256" key="1">
    <source>
        <dbReference type="ARBA" id="ARBA00023118"/>
    </source>
</evidence>
<evidence type="ECO:0000259" key="2">
    <source>
        <dbReference type="Pfam" id="PF03787"/>
    </source>
</evidence>
<accession>A0AB36TGR4</accession>
<dbReference type="RefSeq" id="WP_003516078.1">
    <property type="nucleotide sequence ID" value="NZ_CP013828.1"/>
</dbReference>
<evidence type="ECO:0000313" key="3">
    <source>
        <dbReference type="EMBL" id="PFH02035.1"/>
    </source>
</evidence>
<proteinExistence type="predicted"/>
<gene>
    <name evidence="3" type="ORF">M972_11797</name>
</gene>
<dbReference type="AlphaFoldDB" id="A0AB36TGR4"/>
<dbReference type="InterPro" id="IPR052216">
    <property type="entry name" value="CRISPR_Csm3_endoribonuclease"/>
</dbReference>
<dbReference type="InterPro" id="IPR005537">
    <property type="entry name" value="RAMP_III_fam"/>
</dbReference>
<evidence type="ECO:0000313" key="4">
    <source>
        <dbReference type="Proteomes" id="UP000223596"/>
    </source>
</evidence>
<dbReference type="Proteomes" id="UP000223596">
    <property type="component" value="Unassembled WGS sequence"/>
</dbReference>
<feature type="domain" description="CRISPR type III-associated protein" evidence="2">
    <location>
        <begin position="9"/>
        <end position="191"/>
    </location>
</feature>
<comment type="caution">
    <text evidence="3">The sequence shown here is derived from an EMBL/GenBank/DDBJ whole genome shotgun (WGS) entry which is preliminary data.</text>
</comment>
<keyword evidence="1" id="KW-0051">Antiviral defense</keyword>